<evidence type="ECO:0000256" key="1">
    <source>
        <dbReference type="SAM" id="Phobius"/>
    </source>
</evidence>
<dbReference type="Proteomes" id="UP000295063">
    <property type="component" value="Unassembled WGS sequence"/>
</dbReference>
<keyword evidence="1" id="KW-0812">Transmembrane</keyword>
<gene>
    <name evidence="2" type="ORF">EV210_103224</name>
</gene>
<evidence type="ECO:0000313" key="2">
    <source>
        <dbReference type="EMBL" id="TCL38744.1"/>
    </source>
</evidence>
<comment type="caution">
    <text evidence="2">The sequence shown here is derived from an EMBL/GenBank/DDBJ whole genome shotgun (WGS) entry which is preliminary data.</text>
</comment>
<evidence type="ECO:0000313" key="3">
    <source>
        <dbReference type="Proteomes" id="UP000295063"/>
    </source>
</evidence>
<protein>
    <submittedName>
        <fullName evidence="2">Uncharacterized protein</fullName>
    </submittedName>
</protein>
<accession>A0A4R1Q1D4</accession>
<dbReference type="EMBL" id="SLUI01000003">
    <property type="protein sequence ID" value="TCL38744.1"/>
    <property type="molecule type" value="Genomic_DNA"/>
</dbReference>
<feature type="transmembrane region" description="Helical" evidence="1">
    <location>
        <begin position="7"/>
        <end position="25"/>
    </location>
</feature>
<name>A0A4R1Q1D4_9FIRM</name>
<keyword evidence="3" id="KW-1185">Reference proteome</keyword>
<keyword evidence="1" id="KW-1133">Transmembrane helix</keyword>
<reference evidence="2 3" key="1">
    <citation type="submission" date="2019-03" db="EMBL/GenBank/DDBJ databases">
        <title>Genomic Encyclopedia of Type Strains, Phase IV (KMG-IV): sequencing the most valuable type-strain genomes for metagenomic binning, comparative biology and taxonomic classification.</title>
        <authorList>
            <person name="Goeker M."/>
        </authorList>
    </citation>
    <scope>NUCLEOTIDE SEQUENCE [LARGE SCALE GENOMIC DNA]</scope>
    <source>
        <strain evidence="2 3">DSM 15969</strain>
    </source>
</reference>
<organism evidence="2 3">
    <name type="scientific">Anaerospora hongkongensis</name>
    <dbReference type="NCBI Taxonomy" id="244830"/>
    <lineage>
        <taxon>Bacteria</taxon>
        <taxon>Bacillati</taxon>
        <taxon>Bacillota</taxon>
        <taxon>Negativicutes</taxon>
        <taxon>Selenomonadales</taxon>
        <taxon>Sporomusaceae</taxon>
        <taxon>Anaerospora</taxon>
    </lineage>
</organism>
<dbReference type="RefSeq" id="WP_132076963.1">
    <property type="nucleotide sequence ID" value="NZ_SLUI01000003.1"/>
</dbReference>
<sequence length="158" mass="18256">MVQREKVILSVIFLCVLGILGLTIYTTNFLTPQLQNAEDALQKESYQLATYPGATLTDCKIIRKNKSLLISRSYATDQHWSNLHEFYVKEAKKNDWQLVIDGTISEPAEEDKDLLVFRKADYELTITINTTEVDSSFQVELFWAGLRRRAPLWGFPYM</sequence>
<keyword evidence="1" id="KW-0472">Membrane</keyword>
<proteinExistence type="predicted"/>
<dbReference type="AlphaFoldDB" id="A0A4R1Q1D4"/>